<reference evidence="2" key="1">
    <citation type="journal article" date="2023" name="Front. Plant Sci.">
        <title>Chromosomal-level genome assembly of Melastoma candidum provides insights into trichome evolution.</title>
        <authorList>
            <person name="Zhong Y."/>
            <person name="Wu W."/>
            <person name="Sun C."/>
            <person name="Zou P."/>
            <person name="Liu Y."/>
            <person name="Dai S."/>
            <person name="Zhou R."/>
        </authorList>
    </citation>
    <scope>NUCLEOTIDE SEQUENCE [LARGE SCALE GENOMIC DNA]</scope>
</reference>
<proteinExistence type="predicted"/>
<gene>
    <name evidence="1" type="ORF">MLD38_002101</name>
</gene>
<name>A0ACB9SFG3_9MYRT</name>
<dbReference type="EMBL" id="CM042880">
    <property type="protein sequence ID" value="KAI4389935.1"/>
    <property type="molecule type" value="Genomic_DNA"/>
</dbReference>
<evidence type="ECO:0000313" key="2">
    <source>
        <dbReference type="Proteomes" id="UP001057402"/>
    </source>
</evidence>
<keyword evidence="2" id="KW-1185">Reference proteome</keyword>
<protein>
    <submittedName>
        <fullName evidence="1">Uncharacterized protein</fullName>
    </submittedName>
</protein>
<comment type="caution">
    <text evidence="1">The sequence shown here is derived from an EMBL/GenBank/DDBJ whole genome shotgun (WGS) entry which is preliminary data.</text>
</comment>
<dbReference type="Proteomes" id="UP001057402">
    <property type="component" value="Chromosome 1"/>
</dbReference>
<organism evidence="1 2">
    <name type="scientific">Melastoma candidum</name>
    <dbReference type="NCBI Taxonomy" id="119954"/>
    <lineage>
        <taxon>Eukaryota</taxon>
        <taxon>Viridiplantae</taxon>
        <taxon>Streptophyta</taxon>
        <taxon>Embryophyta</taxon>
        <taxon>Tracheophyta</taxon>
        <taxon>Spermatophyta</taxon>
        <taxon>Magnoliopsida</taxon>
        <taxon>eudicotyledons</taxon>
        <taxon>Gunneridae</taxon>
        <taxon>Pentapetalae</taxon>
        <taxon>rosids</taxon>
        <taxon>malvids</taxon>
        <taxon>Myrtales</taxon>
        <taxon>Melastomataceae</taxon>
        <taxon>Melastomatoideae</taxon>
        <taxon>Melastomateae</taxon>
        <taxon>Melastoma</taxon>
    </lineage>
</organism>
<evidence type="ECO:0000313" key="1">
    <source>
        <dbReference type="EMBL" id="KAI4389935.1"/>
    </source>
</evidence>
<accession>A0ACB9SFG3</accession>
<sequence>MSSETEMLVLDEKDAGYWVYRGEGAANIVLSYTGSSPLFVGKVLRLQKALKGKANNDSSCLSEHERLLWSCYGEIVSAPTKEIAGRLFVQHVMSPLLGAKHVDAGIQVRASKKFLLEIEKNIESSRPSSRISASKVDTLCESALVISDHSLFPSGNPKEDICISVEIKPKCGFLPSSRYVVKRNAIKRRVTRFRMHQVLKFQNHEIEDLSDYDPLDLFSGSQERIRRALKALFSNPQNNLRVFLNGSLVLGGLGGIASPTAASTEETVEDMLKLIIQANDNSHTECFIELLAETISKSGVLKQLLDAQELDKYDIEGAVHAYYNIISEPCPVCRELDRGNESSEQWSDLHSILLDESLEIVRNFLTAATAKDCSLMFCLKQKKDGETCIPHDTVSLQSTNQVFAYKAFFIDLDMKPLEKMEYYYELDQKIVRQYIEANAG</sequence>